<dbReference type="InterPro" id="IPR011701">
    <property type="entry name" value="MFS"/>
</dbReference>
<evidence type="ECO:0000259" key="8">
    <source>
        <dbReference type="PROSITE" id="PS50850"/>
    </source>
</evidence>
<keyword evidence="9" id="KW-0614">Plasmid</keyword>
<evidence type="ECO:0000313" key="9">
    <source>
        <dbReference type="EMBL" id="AFZ69679.1"/>
    </source>
</evidence>
<dbReference type="CDD" id="cd17329">
    <property type="entry name" value="MFS_MdtH_MDR_like"/>
    <property type="match status" value="1"/>
</dbReference>
<dbReference type="PANTHER" id="PTHR23517">
    <property type="entry name" value="RESISTANCE PROTEIN MDTM, PUTATIVE-RELATED-RELATED"/>
    <property type="match status" value="1"/>
</dbReference>
<dbReference type="GO" id="GO:0005886">
    <property type="term" value="C:plasma membrane"/>
    <property type="evidence" value="ECO:0007669"/>
    <property type="project" value="UniProtKB-SubCell"/>
</dbReference>
<dbReference type="PATRIC" id="fig|937777.3.peg.4368"/>
<evidence type="ECO:0000256" key="2">
    <source>
        <dbReference type="ARBA" id="ARBA00022448"/>
    </source>
</evidence>
<feature type="transmembrane region" description="Helical" evidence="7">
    <location>
        <begin position="240"/>
        <end position="261"/>
    </location>
</feature>
<evidence type="ECO:0000256" key="7">
    <source>
        <dbReference type="SAM" id="Phobius"/>
    </source>
</evidence>
<evidence type="ECO:0000256" key="5">
    <source>
        <dbReference type="ARBA" id="ARBA00022989"/>
    </source>
</evidence>
<feature type="transmembrane region" description="Helical" evidence="7">
    <location>
        <begin position="170"/>
        <end position="192"/>
    </location>
</feature>
<dbReference type="HOGENOM" id="CLU_001265_60_2_0"/>
<reference evidence="10" key="1">
    <citation type="submission" date="2012-03" db="EMBL/GenBank/DDBJ databases">
        <title>Complete sequence of plasmid 1 of Deinococcus peraridilitoris DSM 19664.</title>
        <authorList>
            <person name="Lucas S."/>
            <person name="Copeland A."/>
            <person name="Lapidus A."/>
            <person name="Glavina del Rio T."/>
            <person name="Dalin E."/>
            <person name="Tice H."/>
            <person name="Bruce D."/>
            <person name="Goodwin L."/>
            <person name="Pitluck S."/>
            <person name="Peters L."/>
            <person name="Mikhailova N."/>
            <person name="Lu M."/>
            <person name="Kyrpides N."/>
            <person name="Mavromatis K."/>
            <person name="Ivanova N."/>
            <person name="Brettin T."/>
            <person name="Detter J.C."/>
            <person name="Han C."/>
            <person name="Larimer F."/>
            <person name="Land M."/>
            <person name="Hauser L."/>
            <person name="Markowitz V."/>
            <person name="Cheng J.-F."/>
            <person name="Hugenholtz P."/>
            <person name="Woyke T."/>
            <person name="Wu D."/>
            <person name="Pukall R."/>
            <person name="Steenblock K."/>
            <person name="Brambilla E."/>
            <person name="Klenk H.-P."/>
            <person name="Eisen J.A."/>
        </authorList>
    </citation>
    <scope>NUCLEOTIDE SEQUENCE [LARGE SCALE GENOMIC DNA]</scope>
    <source>
        <strain evidence="10">DSM 19664 / LMG 22246 / CIP 109416 / KR-200</strain>
        <plasmid evidence="10">Plasmid pDEIPE01</plasmid>
    </source>
</reference>
<comment type="subcellular location">
    <subcellularLocation>
        <location evidence="1">Cell membrane</location>
        <topology evidence="1">Multi-pass membrane protein</topology>
    </subcellularLocation>
</comment>
<gene>
    <name evidence="9" type="ordered locus">Deipe_4338</name>
</gene>
<keyword evidence="3" id="KW-1003">Cell membrane</keyword>
<feature type="domain" description="Major facilitator superfamily (MFS) profile" evidence="8">
    <location>
        <begin position="16"/>
        <end position="397"/>
    </location>
</feature>
<organism evidence="9 10">
    <name type="scientific">Deinococcus peraridilitoris (strain DSM 19664 / LMG 22246 / CIP 109416 / KR-200)</name>
    <dbReference type="NCBI Taxonomy" id="937777"/>
    <lineage>
        <taxon>Bacteria</taxon>
        <taxon>Thermotogati</taxon>
        <taxon>Deinococcota</taxon>
        <taxon>Deinococci</taxon>
        <taxon>Deinococcales</taxon>
        <taxon>Deinococcaceae</taxon>
        <taxon>Deinococcus</taxon>
    </lineage>
</organism>
<keyword evidence="6 7" id="KW-0472">Membrane</keyword>
<protein>
    <submittedName>
        <fullName evidence="9">Arabinose efflux permease family protein</fullName>
    </submittedName>
</protein>
<feature type="transmembrane region" description="Helical" evidence="7">
    <location>
        <begin position="273"/>
        <end position="295"/>
    </location>
</feature>
<feature type="transmembrane region" description="Helical" evidence="7">
    <location>
        <begin position="301"/>
        <end position="319"/>
    </location>
</feature>
<proteinExistence type="predicted"/>
<feature type="transmembrane region" description="Helical" evidence="7">
    <location>
        <begin position="213"/>
        <end position="234"/>
    </location>
</feature>
<evidence type="ECO:0000256" key="1">
    <source>
        <dbReference type="ARBA" id="ARBA00004651"/>
    </source>
</evidence>
<dbReference type="Gene3D" id="1.20.1250.20">
    <property type="entry name" value="MFS general substrate transporter like domains"/>
    <property type="match status" value="1"/>
</dbReference>
<keyword evidence="5 7" id="KW-1133">Transmembrane helix</keyword>
<dbReference type="PROSITE" id="PS50850">
    <property type="entry name" value="MFS"/>
    <property type="match status" value="1"/>
</dbReference>
<keyword evidence="4 7" id="KW-0812">Transmembrane</keyword>
<name>L0A8D2_DEIPD</name>
<dbReference type="GO" id="GO:0022857">
    <property type="term" value="F:transmembrane transporter activity"/>
    <property type="evidence" value="ECO:0007669"/>
    <property type="project" value="InterPro"/>
</dbReference>
<evidence type="ECO:0000256" key="6">
    <source>
        <dbReference type="ARBA" id="ARBA00023136"/>
    </source>
</evidence>
<dbReference type="PANTHER" id="PTHR23517:SF2">
    <property type="entry name" value="MULTIDRUG RESISTANCE PROTEIN MDTH"/>
    <property type="match status" value="1"/>
</dbReference>
<keyword evidence="2" id="KW-0813">Transport</keyword>
<dbReference type="PRINTS" id="PR01036">
    <property type="entry name" value="TCRTETB"/>
</dbReference>
<feature type="transmembrane region" description="Helical" evidence="7">
    <location>
        <begin position="143"/>
        <end position="164"/>
    </location>
</feature>
<geneLocation type="plasmid" evidence="9 10">
    <name>pDEIPE01</name>
</geneLocation>
<dbReference type="AlphaFoldDB" id="L0A8D2"/>
<sequence length="404" mass="41940">MTTPAHLPDTAKTRGFVALLLTNLMMNGGFFMVIPLISVHYVNDLGWAAGTIGLVLAARQMTQQGLTVFGGALSDRLGPRGLILTGLLVRALGFGSMGWANDFTTLLAAALLSGVGGSLFDAPKNAAVAALTSTADRTRAFSLMGVTGNLGMVIGPLIGAALLHTDFQTVALASAFVYVLAFFLLAPALPQLRTTATTAGLAGLGIVIRDRRFVIFTVLLMGYSVLVVQLNVAVTLKGSAMAGSVAVPWLYGVNAGLAIALQYPLLRLAERLLPLPLVLILGVGFATAGLAGMALATTFPMLLGCVAVFALGMMLGQPTQQTLTAQLAQPGLYGAYFGFGALSMGVGGALGNAFGGGLYDLGNHLHFPALPWLTFAALGALTALGLWWHLRVPHERTPKQTHVT</sequence>
<dbReference type="RefSeq" id="WP_015231579.1">
    <property type="nucleotide sequence ID" value="NC_019789.1"/>
</dbReference>
<dbReference type="Pfam" id="PF07690">
    <property type="entry name" value="MFS_1"/>
    <property type="match status" value="1"/>
</dbReference>
<keyword evidence="10" id="KW-1185">Reference proteome</keyword>
<dbReference type="EMBL" id="CP003383">
    <property type="protein sequence ID" value="AFZ69679.1"/>
    <property type="molecule type" value="Genomic_DNA"/>
</dbReference>
<dbReference type="KEGG" id="dpd:Deipe_4338"/>
<feature type="transmembrane region" description="Helical" evidence="7">
    <location>
        <begin position="106"/>
        <end position="122"/>
    </location>
</feature>
<accession>L0A8D2</accession>
<dbReference type="SUPFAM" id="SSF103473">
    <property type="entry name" value="MFS general substrate transporter"/>
    <property type="match status" value="1"/>
</dbReference>
<feature type="transmembrane region" description="Helical" evidence="7">
    <location>
        <begin position="16"/>
        <end position="39"/>
    </location>
</feature>
<dbReference type="Proteomes" id="UP000010467">
    <property type="component" value="Plasmid pDEIPE01"/>
</dbReference>
<dbReference type="InterPro" id="IPR050171">
    <property type="entry name" value="MFS_Transporters"/>
</dbReference>
<evidence type="ECO:0000313" key="10">
    <source>
        <dbReference type="Proteomes" id="UP000010467"/>
    </source>
</evidence>
<evidence type="ECO:0000256" key="4">
    <source>
        <dbReference type="ARBA" id="ARBA00022692"/>
    </source>
</evidence>
<dbReference type="InterPro" id="IPR036259">
    <property type="entry name" value="MFS_trans_sf"/>
</dbReference>
<feature type="transmembrane region" description="Helical" evidence="7">
    <location>
        <begin position="370"/>
        <end position="390"/>
    </location>
</feature>
<evidence type="ECO:0000256" key="3">
    <source>
        <dbReference type="ARBA" id="ARBA00022475"/>
    </source>
</evidence>
<feature type="transmembrane region" description="Helical" evidence="7">
    <location>
        <begin position="331"/>
        <end position="350"/>
    </location>
</feature>
<dbReference type="InterPro" id="IPR020846">
    <property type="entry name" value="MFS_dom"/>
</dbReference>